<feature type="compositionally biased region" description="Basic and acidic residues" evidence="1">
    <location>
        <begin position="202"/>
        <end position="213"/>
    </location>
</feature>
<keyword evidence="3" id="KW-1185">Reference proteome</keyword>
<evidence type="ECO:0000313" key="2">
    <source>
        <dbReference type="EMBL" id="KAJ8018952.1"/>
    </source>
</evidence>
<dbReference type="OrthoDB" id="10068277at2759"/>
<reference evidence="2" key="1">
    <citation type="submission" date="2021-10" db="EMBL/GenBank/DDBJ databases">
        <title>Tropical sea cucumber genome reveals ecological adaptation and Cuvierian tubules defense mechanism.</title>
        <authorList>
            <person name="Chen T."/>
        </authorList>
    </citation>
    <scope>NUCLEOTIDE SEQUENCE</scope>
    <source>
        <strain evidence="2">Nanhai2018</strain>
        <tissue evidence="2">Muscle</tissue>
    </source>
</reference>
<feature type="region of interest" description="Disordered" evidence="1">
    <location>
        <begin position="202"/>
        <end position="244"/>
    </location>
</feature>
<dbReference type="AlphaFoldDB" id="A0A9Q0YA09"/>
<comment type="caution">
    <text evidence="2">The sequence shown here is derived from an EMBL/GenBank/DDBJ whole genome shotgun (WGS) entry which is preliminary data.</text>
</comment>
<gene>
    <name evidence="2" type="ORF">HOLleu_42762</name>
</gene>
<proteinExistence type="predicted"/>
<accession>A0A9Q0YA09</accession>
<evidence type="ECO:0000256" key="1">
    <source>
        <dbReference type="SAM" id="MobiDB-lite"/>
    </source>
</evidence>
<dbReference type="EMBL" id="JAIZAY010000131">
    <property type="protein sequence ID" value="KAJ8018952.1"/>
    <property type="molecule type" value="Genomic_DNA"/>
</dbReference>
<feature type="compositionally biased region" description="Basic residues" evidence="1">
    <location>
        <begin position="226"/>
        <end position="238"/>
    </location>
</feature>
<feature type="region of interest" description="Disordered" evidence="1">
    <location>
        <begin position="68"/>
        <end position="98"/>
    </location>
</feature>
<name>A0A9Q0YA09_HOLLE</name>
<sequence>MVLMPQDVARVLNLSSQDKSQLRLNQLDGDMKTTLEREDLSLYEKVELYNQALQRYLDADKQMTSKPIGIKITNTPSDKQKGKDDNDNAAPTPNEAPAMKSDLLLANFPKSLKSKAKLLLERISDHRQSEQQPVIDWNAKGELLYQGETIHGSNLTDLILDVMHSRKDFNPIGWQQFIHGLSKLNFPEAYVGNLMRRQTMHQIREKGPRRDFSKLLPTPPRDERPKRKGNGKSRKRQKITWESF</sequence>
<dbReference type="Proteomes" id="UP001152320">
    <property type="component" value="Unassembled WGS sequence"/>
</dbReference>
<organism evidence="2 3">
    <name type="scientific">Holothuria leucospilota</name>
    <name type="common">Black long sea cucumber</name>
    <name type="synonym">Mertensiothuria leucospilota</name>
    <dbReference type="NCBI Taxonomy" id="206669"/>
    <lineage>
        <taxon>Eukaryota</taxon>
        <taxon>Metazoa</taxon>
        <taxon>Echinodermata</taxon>
        <taxon>Eleutherozoa</taxon>
        <taxon>Echinozoa</taxon>
        <taxon>Holothuroidea</taxon>
        <taxon>Aspidochirotacea</taxon>
        <taxon>Aspidochirotida</taxon>
        <taxon>Holothuriidae</taxon>
        <taxon>Holothuria</taxon>
    </lineage>
</organism>
<evidence type="ECO:0000313" key="3">
    <source>
        <dbReference type="Proteomes" id="UP001152320"/>
    </source>
</evidence>
<protein>
    <submittedName>
        <fullName evidence="2">Uncharacterized protein</fullName>
    </submittedName>
</protein>